<feature type="non-terminal residue" evidence="3">
    <location>
        <position position="1"/>
    </location>
</feature>
<evidence type="ECO:0000313" key="4">
    <source>
        <dbReference type="Proteomes" id="UP000728032"/>
    </source>
</evidence>
<feature type="region of interest" description="Disordered" evidence="1">
    <location>
        <begin position="1"/>
        <end position="25"/>
    </location>
</feature>
<dbReference type="AlphaFoldDB" id="A0A7R9QXG4"/>
<dbReference type="Proteomes" id="UP000728032">
    <property type="component" value="Unassembled WGS sequence"/>
</dbReference>
<organism evidence="3">
    <name type="scientific">Oppiella nova</name>
    <dbReference type="NCBI Taxonomy" id="334625"/>
    <lineage>
        <taxon>Eukaryota</taxon>
        <taxon>Metazoa</taxon>
        <taxon>Ecdysozoa</taxon>
        <taxon>Arthropoda</taxon>
        <taxon>Chelicerata</taxon>
        <taxon>Arachnida</taxon>
        <taxon>Acari</taxon>
        <taxon>Acariformes</taxon>
        <taxon>Sarcoptiformes</taxon>
        <taxon>Oribatida</taxon>
        <taxon>Brachypylina</taxon>
        <taxon>Oppioidea</taxon>
        <taxon>Oppiidae</taxon>
        <taxon>Oppiella</taxon>
    </lineage>
</organism>
<feature type="compositionally biased region" description="Acidic residues" evidence="1">
    <location>
        <begin position="86"/>
        <end position="101"/>
    </location>
</feature>
<keyword evidence="4" id="KW-1185">Reference proteome</keyword>
<accession>A0A7R9QXG4</accession>
<dbReference type="OrthoDB" id="1601181at2759"/>
<reference evidence="3" key="1">
    <citation type="submission" date="2020-11" db="EMBL/GenBank/DDBJ databases">
        <authorList>
            <person name="Tran Van P."/>
        </authorList>
    </citation>
    <scope>NUCLEOTIDE SEQUENCE</scope>
</reference>
<evidence type="ECO:0000256" key="1">
    <source>
        <dbReference type="SAM" id="MobiDB-lite"/>
    </source>
</evidence>
<dbReference type="SUPFAM" id="SSF63451">
    <property type="entry name" value="LEM domain"/>
    <property type="match status" value="1"/>
</dbReference>
<dbReference type="Gene3D" id="1.10.720.40">
    <property type="match status" value="1"/>
</dbReference>
<gene>
    <name evidence="3" type="ORF">ONB1V03_LOCUS17882</name>
</gene>
<dbReference type="EMBL" id="CAJPVJ010023266">
    <property type="protein sequence ID" value="CAG2178457.1"/>
    <property type="molecule type" value="Genomic_DNA"/>
</dbReference>
<dbReference type="InterPro" id="IPR003887">
    <property type="entry name" value="LEM_dom"/>
</dbReference>
<feature type="compositionally biased region" description="Polar residues" evidence="1">
    <location>
        <begin position="1"/>
        <end position="18"/>
    </location>
</feature>
<name>A0A7R9QXG4_9ACAR</name>
<dbReference type="InterPro" id="IPR011015">
    <property type="entry name" value="LEM/LEM-like_dom_sf"/>
</dbReference>
<dbReference type="EMBL" id="OC938091">
    <property type="protein sequence ID" value="CAD7661321.1"/>
    <property type="molecule type" value="Genomic_DNA"/>
</dbReference>
<evidence type="ECO:0000313" key="3">
    <source>
        <dbReference type="EMBL" id="CAD7661321.1"/>
    </source>
</evidence>
<dbReference type="CDD" id="cd12934">
    <property type="entry name" value="LEM"/>
    <property type="match status" value="1"/>
</dbReference>
<sequence length="120" mass="13654">MRSVSQSQQQHNCHLNTPSIESIESSDTITQAMDQMDDNNLRYELESRGQSIGPIVDSTRELYRRLLKRLMDEELDQLIGGQQEPIDADDDTEEEDEEEELDIHSVNSGAKTAIEPKSSF</sequence>
<dbReference type="PROSITE" id="PS50954">
    <property type="entry name" value="LEM"/>
    <property type="match status" value="1"/>
</dbReference>
<proteinExistence type="predicted"/>
<feature type="region of interest" description="Disordered" evidence="1">
    <location>
        <begin position="76"/>
        <end position="120"/>
    </location>
</feature>
<protein>
    <recommendedName>
        <fullName evidence="2">LEM domain-containing protein</fullName>
    </recommendedName>
</protein>
<dbReference type="Pfam" id="PF03020">
    <property type="entry name" value="LEM"/>
    <property type="match status" value="1"/>
</dbReference>
<feature type="domain" description="LEM" evidence="2">
    <location>
        <begin position="30"/>
        <end position="74"/>
    </location>
</feature>
<evidence type="ECO:0000259" key="2">
    <source>
        <dbReference type="PROSITE" id="PS50954"/>
    </source>
</evidence>
<dbReference type="SMART" id="SM00540">
    <property type="entry name" value="LEM"/>
    <property type="match status" value="1"/>
</dbReference>